<evidence type="ECO:0000256" key="1">
    <source>
        <dbReference type="ARBA" id="ARBA00009254"/>
    </source>
</evidence>
<evidence type="ECO:0000256" key="2">
    <source>
        <dbReference type="ARBA" id="ARBA00022980"/>
    </source>
</evidence>
<dbReference type="PANTHER" id="PTHR10916">
    <property type="entry name" value="60S RIBOSOMAL PROTEIN L35/50S RIBOSOMAL PROTEIN L29"/>
    <property type="match status" value="1"/>
</dbReference>
<dbReference type="Pfam" id="PF00831">
    <property type="entry name" value="Ribosomal_L29"/>
    <property type="match status" value="1"/>
</dbReference>
<dbReference type="CDD" id="cd00427">
    <property type="entry name" value="Ribosomal_L29_HIP"/>
    <property type="match status" value="1"/>
</dbReference>
<dbReference type="KEGG" id="pluf:LFWB_2150"/>
<dbReference type="InterPro" id="IPR036049">
    <property type="entry name" value="Ribosomal_uL29_sf"/>
</dbReference>
<reference evidence="6" key="1">
    <citation type="submission" date="2020-06" db="EMBL/GenBank/DDBJ databases">
        <title>Complete genome sequence of Candidatus Phytoplasma luffae NCHU2019.</title>
        <authorList>
            <person name="Cho S.-T."/>
            <person name="Tan C.-M."/>
            <person name="Li J.-R."/>
            <person name="Chien Y.-Y."/>
            <person name="Chiu Y.-C."/>
            <person name="Yang J.-Y."/>
            <person name="Kuo C.-H."/>
        </authorList>
    </citation>
    <scope>NUCLEOTIDE SEQUENCE</scope>
    <source>
        <strain evidence="6">NCHU2019</strain>
    </source>
</reference>
<proteinExistence type="inferred from homology"/>
<dbReference type="InterPro" id="IPR050063">
    <property type="entry name" value="Ribosomal_protein_uL29"/>
</dbReference>
<evidence type="ECO:0000256" key="3">
    <source>
        <dbReference type="ARBA" id="ARBA00023274"/>
    </source>
</evidence>
<dbReference type="PANTHER" id="PTHR10916:SF0">
    <property type="entry name" value="LARGE RIBOSOMAL SUBUNIT PROTEIN UL29C"/>
    <property type="match status" value="1"/>
</dbReference>
<protein>
    <recommendedName>
        <fullName evidence="4 5">Large ribosomal subunit protein uL29</fullName>
    </recommendedName>
</protein>
<keyword evidence="2 5" id="KW-0689">Ribosomal protein</keyword>
<evidence type="ECO:0000313" key="6">
    <source>
        <dbReference type="EMBL" id="QTX02785.1"/>
    </source>
</evidence>
<dbReference type="NCBIfam" id="TIGR00012">
    <property type="entry name" value="L29"/>
    <property type="match status" value="1"/>
</dbReference>
<comment type="similarity">
    <text evidence="1 5">Belongs to the universal ribosomal protein uL29 family.</text>
</comment>
<accession>A0A975FJ07</accession>
<dbReference type="SUPFAM" id="SSF46561">
    <property type="entry name" value="Ribosomal protein L29 (L29p)"/>
    <property type="match status" value="1"/>
</dbReference>
<dbReference type="GO" id="GO:0006412">
    <property type="term" value="P:translation"/>
    <property type="evidence" value="ECO:0007669"/>
    <property type="project" value="UniProtKB-UniRule"/>
</dbReference>
<sequence length="62" mass="7450">MKMKELRTIPKEELETKIFSLKKELFFVKLKLDLAKYKNTADVRKLKKDIARIKTILNEKKI</sequence>
<dbReference type="RefSeq" id="WP_210954835.1">
    <property type="nucleotide sequence ID" value="NZ_CP054393.1"/>
</dbReference>
<gene>
    <name evidence="5 6" type="primary">rpmC</name>
    <name evidence="6" type="ORF">LFWB_2150</name>
</gene>
<evidence type="ECO:0000256" key="5">
    <source>
        <dbReference type="HAMAP-Rule" id="MF_00374"/>
    </source>
</evidence>
<keyword evidence="7" id="KW-1185">Reference proteome</keyword>
<evidence type="ECO:0000256" key="4">
    <source>
        <dbReference type="ARBA" id="ARBA00035204"/>
    </source>
</evidence>
<dbReference type="GO" id="GO:0003735">
    <property type="term" value="F:structural constituent of ribosome"/>
    <property type="evidence" value="ECO:0007669"/>
    <property type="project" value="InterPro"/>
</dbReference>
<name>A0A975FJ07_LOWBP</name>
<evidence type="ECO:0000313" key="7">
    <source>
        <dbReference type="Proteomes" id="UP000672038"/>
    </source>
</evidence>
<dbReference type="EMBL" id="CP054393">
    <property type="protein sequence ID" value="QTX02785.1"/>
    <property type="molecule type" value="Genomic_DNA"/>
</dbReference>
<dbReference type="Proteomes" id="UP000672038">
    <property type="component" value="Chromosome"/>
</dbReference>
<dbReference type="GO" id="GO:0022625">
    <property type="term" value="C:cytosolic large ribosomal subunit"/>
    <property type="evidence" value="ECO:0007669"/>
    <property type="project" value="TreeGrafter"/>
</dbReference>
<organism evidence="6 7">
    <name type="scientific">Loofah witches'-broom phytoplasma</name>
    <dbReference type="NCBI Taxonomy" id="35773"/>
    <lineage>
        <taxon>Bacteria</taxon>
        <taxon>Bacillati</taxon>
        <taxon>Mycoplasmatota</taxon>
        <taxon>Mollicutes</taxon>
        <taxon>Acholeplasmatales</taxon>
        <taxon>Acholeplasmataceae</taxon>
        <taxon>Candidatus Phytoplasma</taxon>
        <taxon>16SrVIII (Loofah witches'-broom group)</taxon>
    </lineage>
</organism>
<dbReference type="AlphaFoldDB" id="A0A975FJ07"/>
<dbReference type="HAMAP" id="MF_00374">
    <property type="entry name" value="Ribosomal_uL29"/>
    <property type="match status" value="1"/>
</dbReference>
<dbReference type="InterPro" id="IPR001854">
    <property type="entry name" value="Ribosomal_uL29"/>
</dbReference>
<dbReference type="Gene3D" id="1.10.287.310">
    <property type="match status" value="1"/>
</dbReference>
<dbReference type="InterPro" id="IPR018254">
    <property type="entry name" value="Ribosomal_uL29_CS"/>
</dbReference>
<keyword evidence="3 5" id="KW-0687">Ribonucleoprotein</keyword>
<dbReference type="PROSITE" id="PS00579">
    <property type="entry name" value="RIBOSOMAL_L29"/>
    <property type="match status" value="1"/>
</dbReference>